<accession>A0A9D2WQN0</accession>
<dbReference type="PANTHER" id="PTHR33734">
    <property type="entry name" value="LYSM DOMAIN-CONTAINING GPI-ANCHORED PROTEIN 2"/>
    <property type="match status" value="1"/>
</dbReference>
<dbReference type="InterPro" id="IPR032812">
    <property type="entry name" value="SbsA_Ig"/>
</dbReference>
<dbReference type="EMBL" id="LSRS01000003">
    <property type="protein sequence ID" value="KAF1085308.1"/>
    <property type="molecule type" value="Genomic_DNA"/>
</dbReference>
<dbReference type="InterPro" id="IPR018392">
    <property type="entry name" value="LysM"/>
</dbReference>
<organism evidence="3 4">
    <name type="scientific">Sporotomaculum syntrophicum</name>
    <dbReference type="NCBI Taxonomy" id="182264"/>
    <lineage>
        <taxon>Bacteria</taxon>
        <taxon>Bacillati</taxon>
        <taxon>Bacillota</taxon>
        <taxon>Clostridia</taxon>
        <taxon>Eubacteriales</taxon>
        <taxon>Desulfallaceae</taxon>
        <taxon>Sporotomaculum</taxon>
    </lineage>
</organism>
<dbReference type="PANTHER" id="PTHR33734:SF22">
    <property type="entry name" value="MEMBRANE-BOUND LYTIC MUREIN TRANSGLYCOSYLASE D"/>
    <property type="match status" value="1"/>
</dbReference>
<evidence type="ECO:0000259" key="2">
    <source>
        <dbReference type="PROSITE" id="PS51782"/>
    </source>
</evidence>
<dbReference type="GO" id="GO:0008932">
    <property type="term" value="F:lytic endotransglycosylase activity"/>
    <property type="evidence" value="ECO:0007669"/>
    <property type="project" value="TreeGrafter"/>
</dbReference>
<comment type="caution">
    <text evidence="3">The sequence shown here is derived from an EMBL/GenBank/DDBJ whole genome shotgun (WGS) entry which is preliminary data.</text>
</comment>
<dbReference type="Gene3D" id="3.10.350.10">
    <property type="entry name" value="LysM domain"/>
    <property type="match status" value="1"/>
</dbReference>
<protein>
    <submittedName>
        <fullName evidence="3">Spore coat assembly protein ExsA</fullName>
    </submittedName>
</protein>
<dbReference type="CDD" id="cd00118">
    <property type="entry name" value="LysM"/>
    <property type="match status" value="1"/>
</dbReference>
<proteinExistence type="predicted"/>
<sequence>MTYRVQAGDTLFTIAKKFSVTLDNLIAANPQVNNPELIQPGQLIYIPKQAQDTTQNHSGGGNNEPGIPGQKALHVVDVTWDDKKSQDSNIIPVRTTLTVRFDKNVVNDIVWENNRRSISLLSNERNIPIHVTRVRDNVDFSMRNNIFVQPTRPLTPGTTYTLKISPDMISKAGVTLGSSTGGKGFTIKLRTES</sequence>
<keyword evidence="4" id="KW-1185">Reference proteome</keyword>
<dbReference type="Pfam" id="PF01476">
    <property type="entry name" value="LysM"/>
    <property type="match status" value="1"/>
</dbReference>
<dbReference type="SUPFAM" id="SSF54106">
    <property type="entry name" value="LysM domain"/>
    <property type="match status" value="1"/>
</dbReference>
<dbReference type="PROSITE" id="PS51782">
    <property type="entry name" value="LYSM"/>
    <property type="match status" value="1"/>
</dbReference>
<gene>
    <name evidence="3" type="primary">exsA</name>
    <name evidence="3" type="ORF">SPSYN_01444</name>
</gene>
<keyword evidence="1" id="KW-0732">Signal</keyword>
<dbReference type="Proteomes" id="UP000798488">
    <property type="component" value="Unassembled WGS sequence"/>
</dbReference>
<dbReference type="Pfam" id="PF13205">
    <property type="entry name" value="Big_5"/>
    <property type="match status" value="1"/>
</dbReference>
<reference evidence="3" key="1">
    <citation type="submission" date="2016-02" db="EMBL/GenBank/DDBJ databases">
        <title>Draft Genome Sequence of Sporotomaculum syntrophicum Strain FB, a Syntrophic Benzoate Degrader.</title>
        <authorList>
            <person name="Nobu M.K."/>
            <person name="Narihiro T."/>
            <person name="Qiu Y.-L."/>
            <person name="Ohashi A."/>
            <person name="Liu W.-T."/>
            <person name="Yuji S."/>
        </authorList>
    </citation>
    <scope>NUCLEOTIDE SEQUENCE</scope>
    <source>
        <strain evidence="3">FB</strain>
    </source>
</reference>
<evidence type="ECO:0000256" key="1">
    <source>
        <dbReference type="ARBA" id="ARBA00022729"/>
    </source>
</evidence>
<dbReference type="AlphaFoldDB" id="A0A9D2WQN0"/>
<dbReference type="OrthoDB" id="1809419at2"/>
<dbReference type="SMART" id="SM00257">
    <property type="entry name" value="LysM"/>
    <property type="match status" value="1"/>
</dbReference>
<evidence type="ECO:0000313" key="4">
    <source>
        <dbReference type="Proteomes" id="UP000798488"/>
    </source>
</evidence>
<evidence type="ECO:0000313" key="3">
    <source>
        <dbReference type="EMBL" id="KAF1085308.1"/>
    </source>
</evidence>
<dbReference type="InterPro" id="IPR036779">
    <property type="entry name" value="LysM_dom_sf"/>
</dbReference>
<dbReference type="RefSeq" id="WP_161821797.1">
    <property type="nucleotide sequence ID" value="NZ_LSRS01000003.1"/>
</dbReference>
<feature type="domain" description="LysM" evidence="2">
    <location>
        <begin position="1"/>
        <end position="46"/>
    </location>
</feature>
<name>A0A9D2WQN0_9FIRM</name>